<name>J9CEM0_9ZZZZ</name>
<dbReference type="InterPro" id="IPR051156">
    <property type="entry name" value="Mito/Outer_Membr_Metalloprot"/>
</dbReference>
<keyword evidence="3" id="KW-0479">Metal-binding</keyword>
<organism evidence="8">
    <name type="scientific">gut metagenome</name>
    <dbReference type="NCBI Taxonomy" id="749906"/>
    <lineage>
        <taxon>unclassified sequences</taxon>
        <taxon>metagenomes</taxon>
        <taxon>organismal metagenomes</taxon>
    </lineage>
</organism>
<keyword evidence="5" id="KW-0862">Zinc</keyword>
<keyword evidence="6" id="KW-0482">Metalloprotease</keyword>
<proteinExistence type="predicted"/>
<feature type="domain" description="Peptidase M48" evidence="7">
    <location>
        <begin position="88"/>
        <end position="253"/>
    </location>
</feature>
<gene>
    <name evidence="8" type="ORF">EVA_13437</name>
</gene>
<evidence type="ECO:0000256" key="6">
    <source>
        <dbReference type="ARBA" id="ARBA00023049"/>
    </source>
</evidence>
<sequence length="291" mass="32179">MKKLQIIFSALLLLYAGCSSVPVTGRKQVLLVSDQEVLSTSLTQYRDYIKNAPRSASKTQSDMVTRVGKRIAAATETYLHDHGLASEIENFAWEFNLVKDNQINAFCMPGGKIVVYEGLMKLVSSDDELAVVIGHEVAHAVAKHSNERMSQQILAQYGAQILNQTLSQKSAAMQNIAKQVYGVGAQYGMMLPFSRKHESEADYMGLIFMTMAGYNPDVAIGFWQKMSTNGGAKVPEIMSTHPSDERRIHDIQNALPGIKAQYGKKQIHQMGNSPVQGGIKTVTLEELKRKK</sequence>
<dbReference type="Pfam" id="PF01435">
    <property type="entry name" value="Peptidase_M48"/>
    <property type="match status" value="1"/>
</dbReference>
<dbReference type="GO" id="GO:0046872">
    <property type="term" value="F:metal ion binding"/>
    <property type="evidence" value="ECO:0007669"/>
    <property type="project" value="UniProtKB-KW"/>
</dbReference>
<dbReference type="GO" id="GO:0004222">
    <property type="term" value="F:metalloendopeptidase activity"/>
    <property type="evidence" value="ECO:0007669"/>
    <property type="project" value="InterPro"/>
</dbReference>
<dbReference type="PANTHER" id="PTHR22726">
    <property type="entry name" value="METALLOENDOPEPTIDASE OMA1"/>
    <property type="match status" value="1"/>
</dbReference>
<keyword evidence="4" id="KW-0378">Hydrolase</keyword>
<evidence type="ECO:0000256" key="2">
    <source>
        <dbReference type="ARBA" id="ARBA00022670"/>
    </source>
</evidence>
<accession>J9CEM0</accession>
<dbReference type="GO" id="GO:0016020">
    <property type="term" value="C:membrane"/>
    <property type="evidence" value="ECO:0007669"/>
    <property type="project" value="TreeGrafter"/>
</dbReference>
<dbReference type="GO" id="GO:0051603">
    <property type="term" value="P:proteolysis involved in protein catabolic process"/>
    <property type="evidence" value="ECO:0007669"/>
    <property type="project" value="TreeGrafter"/>
</dbReference>
<comment type="caution">
    <text evidence="8">The sequence shown here is derived from an EMBL/GenBank/DDBJ whole genome shotgun (WGS) entry which is preliminary data.</text>
</comment>
<reference evidence="8" key="1">
    <citation type="journal article" date="2012" name="PLoS ONE">
        <title>Gene sets for utilization of primary and secondary nutrition supplies in the distal gut of endangered iberian lynx.</title>
        <authorList>
            <person name="Alcaide M."/>
            <person name="Messina E."/>
            <person name="Richter M."/>
            <person name="Bargiela R."/>
            <person name="Peplies J."/>
            <person name="Huws S.A."/>
            <person name="Newbold C.J."/>
            <person name="Golyshin P.N."/>
            <person name="Simon M.A."/>
            <person name="Lopez G."/>
            <person name="Yakimov M.M."/>
            <person name="Ferrer M."/>
        </authorList>
    </citation>
    <scope>NUCLEOTIDE SEQUENCE</scope>
</reference>
<dbReference type="CDD" id="cd07331">
    <property type="entry name" value="M48C_Oma1_like"/>
    <property type="match status" value="1"/>
</dbReference>
<evidence type="ECO:0000256" key="3">
    <source>
        <dbReference type="ARBA" id="ARBA00022723"/>
    </source>
</evidence>
<evidence type="ECO:0000256" key="1">
    <source>
        <dbReference type="ARBA" id="ARBA00001947"/>
    </source>
</evidence>
<keyword evidence="2" id="KW-0645">Protease</keyword>
<protein>
    <submittedName>
        <fullName evidence="8">Peptidase, M48 family</fullName>
    </submittedName>
</protein>
<dbReference type="EMBL" id="AMCI01004257">
    <property type="protein sequence ID" value="EJW98455.1"/>
    <property type="molecule type" value="Genomic_DNA"/>
</dbReference>
<dbReference type="PANTHER" id="PTHR22726:SF1">
    <property type="entry name" value="METALLOENDOPEPTIDASE OMA1, MITOCHONDRIAL"/>
    <property type="match status" value="1"/>
</dbReference>
<dbReference type="InterPro" id="IPR001915">
    <property type="entry name" value="Peptidase_M48"/>
</dbReference>
<dbReference type="AlphaFoldDB" id="J9CEM0"/>
<comment type="cofactor">
    <cofactor evidence="1">
        <name>Zn(2+)</name>
        <dbReference type="ChEBI" id="CHEBI:29105"/>
    </cofactor>
</comment>
<evidence type="ECO:0000259" key="7">
    <source>
        <dbReference type="Pfam" id="PF01435"/>
    </source>
</evidence>
<dbReference type="Gene3D" id="3.30.2010.10">
    <property type="entry name" value="Metalloproteases ('zincins'), catalytic domain"/>
    <property type="match status" value="1"/>
</dbReference>
<evidence type="ECO:0000313" key="8">
    <source>
        <dbReference type="EMBL" id="EJW98455.1"/>
    </source>
</evidence>
<evidence type="ECO:0000256" key="5">
    <source>
        <dbReference type="ARBA" id="ARBA00022833"/>
    </source>
</evidence>
<evidence type="ECO:0000256" key="4">
    <source>
        <dbReference type="ARBA" id="ARBA00022801"/>
    </source>
</evidence>